<feature type="region of interest" description="Disordered" evidence="1">
    <location>
        <begin position="1362"/>
        <end position="1399"/>
    </location>
</feature>
<feature type="region of interest" description="Disordered" evidence="1">
    <location>
        <begin position="1086"/>
        <end position="1172"/>
    </location>
</feature>
<evidence type="ECO:0008006" key="5">
    <source>
        <dbReference type="Google" id="ProtNLM"/>
    </source>
</evidence>
<organism evidence="3 4">
    <name type="scientific">Theileria parva</name>
    <name type="common">East coast fever infection agent</name>
    <dbReference type="NCBI Taxonomy" id="5875"/>
    <lineage>
        <taxon>Eukaryota</taxon>
        <taxon>Sar</taxon>
        <taxon>Alveolata</taxon>
        <taxon>Apicomplexa</taxon>
        <taxon>Aconoidasida</taxon>
        <taxon>Piroplasmida</taxon>
        <taxon>Theileriidae</taxon>
        <taxon>Theileria</taxon>
    </lineage>
</organism>
<dbReference type="PANTHER" id="PTHR24216">
    <property type="entry name" value="PAXILLIN-RELATED"/>
    <property type="match status" value="1"/>
</dbReference>
<dbReference type="RefSeq" id="XP_766744.1">
    <property type="nucleotide sequence ID" value="XM_761651.1"/>
</dbReference>
<sequence>MKKWIITVNLLFYITLVAQWKAVESAQPPSSGSGPPKGGGSTPNQSSTPKSQPTTQANQSQSQSNPTNATSASPTPGTQPSQATPNQPNSQPAKNASQHQSSASATTEKNQSEIKSEEPTGTTTHDVPATKLTVTLLSPIGSPRPKKTPEVFAAEGPREAVPVNINGMATGTTDFREDYLRNVKVFTPKPKFIFNQIDFIKTGSKCCGGRCCASEKVIWEAKDQSEHFEKVLVDGLGSFSSISNFSIYFCNGSIKHFKKSGGKWNESPSLVDLDIKITNSNITVDFSKKDNCRTFTTKPGYSIRKVKKKGKLIWGSQNENALKVVLIGIKKEPKHLSVLLESGEVVFLFKEGKDEPWKDITSSRNKLTDLKMFSLDGKKQMELNKGHYSVTIFGTYYGYLFYEGVGCVKVVHKDKTIWDKREEKEFGNLKGVFLDVTLNKFSVMNDDDRYWLCEEVKKINPVRLDINEKASTEDYDYTVDHHRNINIFTTKGNSMFNKVIIRGSTTCCCCTCSESEDPIWETNDPTKYSTKVFADGIGACSSTKNVTIYLLNGQIEHYGKSGRKNPWKMISHKLTLDIGKTSSTIGYDFHHDGEKRTFTAKPGFLFSTVILKTSWRWLVCGSSCCKSGCLEDHIFWDAPTYDQCSTKVVVYGVESNIKNINIFLNNNKIKHIHKVSGYWVSSTDIVLDIENNKNNDLFDYRSTRGFGHFIPKANLTIEKIIKTYKSNCCDSECCGTINELEIWKADPGDHGLRAVLMGAKKEEKHLSVLLQSGNYVLLKKSSKGQPWEDVTNDKHNFSGVKMFSLEESTSKYHELTREDYDPIVFECRYGYELKDGVKCVMITHMDMLLWTHTEDPEFGYPKGLYLDLRRNMFIVTSLKDQTKEIDMDKLTVKAKVAPPKPTEPTPVTLDIEKTQTTTEYEYKDVSGVVTYTPKAGRVFSKVSEDQYEIWVSVSDVYGTLVRTKVTKDINYLVILLNNRTFNLFQEGENEWNDITKERHDVKKLRFLGESDTEIQTSQYEVSIVDMSFCHTFNTGVKCKKVKLGEDVVYNYDDHTDFGDISVFSLGLASNNFFIKNASGDVKKIEKEVEEEAEEPTPEAAEPTPTAPEEPTTKAAEPTPEVEKEEEEAEEPAPAPEPTEPEPKDVVKEPAKPEPTPITKAPDARSEPFVTPLSVTKPTHVTLDIDDTQSTSEYTYTDQNGVVTYVVKTGCGFSKVTQGSTVIWNLKDICGKLVRIKLFGNNERFLAVILYDNTFNLFRQSEGKEWEDVTCHRCDVTKLRFFGHNDTELKTVDFAVSFVDFFYSFNFRPISRCLKVKYGDSEVWKYTFLSNFSDITTFYYGIISDRFFLRNRFGQFMKLMYDPSTQPRRTPEQTPEQDPTVTQGSGTGTSEPAESATETS</sequence>
<evidence type="ECO:0000256" key="1">
    <source>
        <dbReference type="SAM" id="MobiDB-lite"/>
    </source>
</evidence>
<accession>Q4N6E7</accession>
<keyword evidence="2" id="KW-0732">Signal</keyword>
<dbReference type="KEGG" id="tpv:TP01_1223"/>
<dbReference type="Proteomes" id="UP000001949">
    <property type="component" value="Unassembled WGS sequence"/>
</dbReference>
<comment type="caution">
    <text evidence="3">The sequence shown here is derived from an EMBL/GenBank/DDBJ whole genome shotgun (WGS) entry which is preliminary data.</text>
</comment>
<feature type="region of interest" description="Disordered" evidence="1">
    <location>
        <begin position="25"/>
        <end position="130"/>
    </location>
</feature>
<feature type="chain" id="PRO_5004240805" description="SfiI-subtelomeric related protein family member" evidence="2">
    <location>
        <begin position="26"/>
        <end position="1399"/>
    </location>
</feature>
<proteinExistence type="predicted"/>
<dbReference type="VEuPathDB" id="PiroplasmaDB:TpMuguga_01g01223"/>
<gene>
    <name evidence="3" type="ordered locus">TP01_1223</name>
</gene>
<feature type="compositionally biased region" description="Low complexity" evidence="1">
    <location>
        <begin position="96"/>
        <end position="105"/>
    </location>
</feature>
<protein>
    <recommendedName>
        <fullName evidence="5">SfiI-subtelomeric related protein family member</fullName>
    </recommendedName>
</protein>
<feature type="signal peptide" evidence="2">
    <location>
        <begin position="1"/>
        <end position="25"/>
    </location>
</feature>
<feature type="compositionally biased region" description="Low complexity" evidence="1">
    <location>
        <begin position="25"/>
        <end position="34"/>
    </location>
</feature>
<dbReference type="InterPro" id="IPR007480">
    <property type="entry name" value="DUF529"/>
</dbReference>
<feature type="compositionally biased region" description="Low complexity" evidence="1">
    <location>
        <begin position="51"/>
        <end position="71"/>
    </location>
</feature>
<feature type="compositionally biased region" description="Low complexity" evidence="1">
    <location>
        <begin position="1097"/>
        <end position="1118"/>
    </location>
</feature>
<keyword evidence="4" id="KW-1185">Reference proteome</keyword>
<feature type="compositionally biased region" description="Acidic residues" evidence="1">
    <location>
        <begin position="1087"/>
        <end position="1096"/>
    </location>
</feature>
<dbReference type="OMA" id="RCCASEK"/>
<name>Q4N6E7_THEPA</name>
<reference evidence="3 4" key="1">
    <citation type="journal article" date="2005" name="Science">
        <title>Genome sequence of Theileria parva, a bovine pathogen that transforms lymphocytes.</title>
        <authorList>
            <person name="Gardner M.J."/>
            <person name="Bishop R."/>
            <person name="Shah T."/>
            <person name="de Villiers E.P."/>
            <person name="Carlton J.M."/>
            <person name="Hall N."/>
            <person name="Ren Q."/>
            <person name="Paulsen I.T."/>
            <person name="Pain A."/>
            <person name="Berriman M."/>
            <person name="Wilson R.J.M."/>
            <person name="Sato S."/>
            <person name="Ralph S.A."/>
            <person name="Mann D.J."/>
            <person name="Xiong Z."/>
            <person name="Shallom S.J."/>
            <person name="Weidman J."/>
            <person name="Jiang L."/>
            <person name="Lynn J."/>
            <person name="Weaver B."/>
            <person name="Shoaibi A."/>
            <person name="Domingo A.R."/>
            <person name="Wasawo D."/>
            <person name="Crabtree J."/>
            <person name="Wortman J.R."/>
            <person name="Haas B."/>
            <person name="Angiuoli S.V."/>
            <person name="Creasy T.H."/>
            <person name="Lu C."/>
            <person name="Suh B."/>
            <person name="Silva J.C."/>
            <person name="Utterback T.R."/>
            <person name="Feldblyum T.V."/>
            <person name="Pertea M."/>
            <person name="Allen J."/>
            <person name="Nierman W.C."/>
            <person name="Taracha E.L.N."/>
            <person name="Salzberg S.L."/>
            <person name="White O.R."/>
            <person name="Fitzhugh H.A."/>
            <person name="Morzaria S."/>
            <person name="Venter J.C."/>
            <person name="Fraser C.M."/>
            <person name="Nene V."/>
        </authorList>
    </citation>
    <scope>NUCLEOTIDE SEQUENCE [LARGE SCALE GENOMIC DNA]</scope>
    <source>
        <strain evidence="3 4">Muguga</strain>
    </source>
</reference>
<feature type="compositionally biased region" description="Polar residues" evidence="1">
    <location>
        <begin position="72"/>
        <end position="95"/>
    </location>
</feature>
<evidence type="ECO:0000313" key="4">
    <source>
        <dbReference type="Proteomes" id="UP000001949"/>
    </source>
</evidence>
<evidence type="ECO:0000313" key="3">
    <source>
        <dbReference type="EMBL" id="EAN34461.1"/>
    </source>
</evidence>
<dbReference type="EMBL" id="AAGK01000001">
    <property type="protein sequence ID" value="EAN34461.1"/>
    <property type="molecule type" value="Genomic_DNA"/>
</dbReference>
<dbReference type="GeneID" id="3502401"/>
<dbReference type="InParanoid" id="Q4N6E7"/>
<dbReference type="Pfam" id="PF04385">
    <property type="entry name" value="FAINT"/>
    <property type="match status" value="4"/>
</dbReference>
<feature type="compositionally biased region" description="Basic and acidic residues" evidence="1">
    <location>
        <begin position="1140"/>
        <end position="1151"/>
    </location>
</feature>
<evidence type="ECO:0000256" key="2">
    <source>
        <dbReference type="SAM" id="SignalP"/>
    </source>
</evidence>
<dbReference type="eggNOG" id="ENOG502S14T">
    <property type="taxonomic scope" value="Eukaryota"/>
</dbReference>